<keyword evidence="3" id="KW-1133">Transmembrane helix</keyword>
<sequence length="987" mass="109845">MMPDEGKLRQSLGTKGHGDKVEIPVPTTQPTANSSKQIKKSNLRRTVLLSLVLLVGYVYLSRMGLTGGTFVQDYLGMESLLHGNSGQGHGHRHGHGHKHFLTGKAKEKVFLQVPNEDSCIEASTLYTKAPHRAGSTGDLDTAKDFLAHLQRELGIEPPSEAPIFPAGSPESQDAIWSIVRPPKWHPHPLHHGHGRQDKPRAWIDIYYPVMNTPLERNLQALDDDGNVLWEADLTEHADETDSDAGKHADAVPTFHGYSRGGDVSGKLIYANYGLKEDYDDLIEKGVNFTDAIVLVRYGGNFRGLKVKGAQELGAAGVLIYSDYRDDGAVTAENGYEIYPAGPARNPTSVQRGSVQFLSMYPGDPTTPGKPSYENATRTEGENIPKIPSLPISAANAGKLMSLLHDSDSKWNGIVRLNNQVSTGVLPIWNTMAVIPGFIKDEVVVLGNHRDAWVLGGADPSSGTASISETIRGFGELLRKGWKPLRTIVIASWDAEEYGLIGSTEWGEDFAEFVDKYVVAYLNLDSSVSGSRFSAQASPLLAHLIQKTALDIPHPTKAKEGKTLWDARQDTGEYFGNKTAQEVSIDAEVVKLYNAQFANNDDLGVGVLGSGSDFTVFLQRLGVASMNQGFGSTLNDAVYHYHSVYDTQRWQELYADPGFFRHVAVAKYLGLVALRLADPIVLPLNTTHYSFELENYLDKVESLLSDSDQSPSLKIDLTPLRNSIHSLQAASLALDYEKLVAERELVKILKAIERKQKKWRRKWRKWRKKLGKAYCRWKKVFGKECHRHHSHEHHNKFEFEMDVDPAQKNTRLPNVPDLPSGGKPRIGRLPAWIHEQKEKEEDRIAKETMHGFVLHSEVRLHHHGDCFREHQMGCDAYSGDRGEVDGDAETEGRPRLPFAKLRKAIQRVRNVNKKLIAFERGFISTNGIPAREWYKHLGVAPGKWLGYGATTLPALTESITIEKNSTLAEYEVYRLKGLVDGIVENIRV</sequence>
<dbReference type="Proteomes" id="UP000559256">
    <property type="component" value="Unassembled WGS sequence"/>
</dbReference>
<dbReference type="InterPro" id="IPR046450">
    <property type="entry name" value="PA_dom_sf"/>
</dbReference>
<feature type="transmembrane region" description="Helical" evidence="3">
    <location>
        <begin position="43"/>
        <end position="60"/>
    </location>
</feature>
<evidence type="ECO:0008006" key="9">
    <source>
        <dbReference type="Google" id="ProtNLM"/>
    </source>
</evidence>
<dbReference type="Gene3D" id="3.40.630.10">
    <property type="entry name" value="Zn peptidases"/>
    <property type="match status" value="1"/>
</dbReference>
<comment type="similarity">
    <text evidence="1">Belongs to the peptidase M28 family. M28B subfamily.</text>
</comment>
<evidence type="ECO:0000313" key="7">
    <source>
        <dbReference type="EMBL" id="KAF5360315.1"/>
    </source>
</evidence>
<evidence type="ECO:0000259" key="4">
    <source>
        <dbReference type="Pfam" id="PF02225"/>
    </source>
</evidence>
<dbReference type="InterPro" id="IPR039373">
    <property type="entry name" value="Peptidase_M28B"/>
</dbReference>
<feature type="domain" description="Peptidase M28" evidence="6">
    <location>
        <begin position="429"/>
        <end position="562"/>
    </location>
</feature>
<reference evidence="7 8" key="1">
    <citation type="journal article" date="2020" name="ISME J.">
        <title>Uncovering the hidden diversity of litter-decomposition mechanisms in mushroom-forming fungi.</title>
        <authorList>
            <person name="Floudas D."/>
            <person name="Bentzer J."/>
            <person name="Ahren D."/>
            <person name="Johansson T."/>
            <person name="Persson P."/>
            <person name="Tunlid A."/>
        </authorList>
    </citation>
    <scope>NUCLEOTIDE SEQUENCE [LARGE SCALE GENOMIC DNA]</scope>
    <source>
        <strain evidence="7 8">CBS 291.85</strain>
    </source>
</reference>
<evidence type="ECO:0000256" key="3">
    <source>
        <dbReference type="SAM" id="Phobius"/>
    </source>
</evidence>
<dbReference type="Pfam" id="PF02225">
    <property type="entry name" value="PA"/>
    <property type="match status" value="1"/>
</dbReference>
<evidence type="ECO:0000313" key="8">
    <source>
        <dbReference type="Proteomes" id="UP000559256"/>
    </source>
</evidence>
<dbReference type="SUPFAM" id="SSF52025">
    <property type="entry name" value="PA domain"/>
    <property type="match status" value="1"/>
</dbReference>
<dbReference type="SUPFAM" id="SSF53187">
    <property type="entry name" value="Zn-dependent exopeptidases"/>
    <property type="match status" value="1"/>
</dbReference>
<dbReference type="InterPro" id="IPR007365">
    <property type="entry name" value="TFR-like_dimer_dom"/>
</dbReference>
<evidence type="ECO:0000256" key="2">
    <source>
        <dbReference type="SAM" id="MobiDB-lite"/>
    </source>
</evidence>
<dbReference type="InterPro" id="IPR003137">
    <property type="entry name" value="PA_domain"/>
</dbReference>
<dbReference type="SUPFAM" id="SSF47672">
    <property type="entry name" value="Transferrin receptor-like dimerisation domain"/>
    <property type="match status" value="2"/>
</dbReference>
<dbReference type="InterPro" id="IPR036757">
    <property type="entry name" value="TFR-like_dimer_dom_sf"/>
</dbReference>
<accession>A0A8H5G8P4</accession>
<dbReference type="FunFam" id="3.40.630.10:FF:000101">
    <property type="entry name" value="N-acetylated alpha-linked acidic dipeptidase like 1"/>
    <property type="match status" value="1"/>
</dbReference>
<feature type="domain" description="PA" evidence="4">
    <location>
        <begin position="263"/>
        <end position="341"/>
    </location>
</feature>
<protein>
    <recommendedName>
        <fullName evidence="9">Zn-dependent exopeptidase</fullName>
    </recommendedName>
</protein>
<keyword evidence="3" id="KW-0472">Membrane</keyword>
<evidence type="ECO:0000259" key="6">
    <source>
        <dbReference type="Pfam" id="PF04389"/>
    </source>
</evidence>
<feature type="compositionally biased region" description="Polar residues" evidence="2">
    <location>
        <begin position="26"/>
        <end position="36"/>
    </location>
</feature>
<keyword evidence="3" id="KW-0812">Transmembrane</keyword>
<dbReference type="PANTHER" id="PTHR10404:SF46">
    <property type="entry name" value="VACUOLAR PROTEIN SORTING-ASSOCIATED PROTEIN 70"/>
    <property type="match status" value="1"/>
</dbReference>
<feature type="region of interest" description="Disordered" evidence="2">
    <location>
        <begin position="1"/>
        <end position="39"/>
    </location>
</feature>
<dbReference type="AlphaFoldDB" id="A0A8H5G8P4"/>
<dbReference type="Gene3D" id="3.50.30.30">
    <property type="match status" value="1"/>
</dbReference>
<name>A0A8H5G8P4_9AGAR</name>
<comment type="caution">
    <text evidence="7">The sequence shown here is derived from an EMBL/GenBank/DDBJ whole genome shotgun (WGS) entry which is preliminary data.</text>
</comment>
<dbReference type="OrthoDB" id="5841748at2759"/>
<dbReference type="EMBL" id="JAACJM010000043">
    <property type="protein sequence ID" value="KAF5360315.1"/>
    <property type="molecule type" value="Genomic_DNA"/>
</dbReference>
<organism evidence="7 8">
    <name type="scientific">Tetrapyrgos nigripes</name>
    <dbReference type="NCBI Taxonomy" id="182062"/>
    <lineage>
        <taxon>Eukaryota</taxon>
        <taxon>Fungi</taxon>
        <taxon>Dikarya</taxon>
        <taxon>Basidiomycota</taxon>
        <taxon>Agaricomycotina</taxon>
        <taxon>Agaricomycetes</taxon>
        <taxon>Agaricomycetidae</taxon>
        <taxon>Agaricales</taxon>
        <taxon>Marasmiineae</taxon>
        <taxon>Marasmiaceae</taxon>
        <taxon>Tetrapyrgos</taxon>
    </lineage>
</organism>
<dbReference type="CDD" id="cd02121">
    <property type="entry name" value="PA_GCPII_like"/>
    <property type="match status" value="1"/>
</dbReference>
<dbReference type="InterPro" id="IPR007484">
    <property type="entry name" value="Peptidase_M28"/>
</dbReference>
<dbReference type="Pfam" id="PF04389">
    <property type="entry name" value="Peptidase_M28"/>
    <property type="match status" value="1"/>
</dbReference>
<evidence type="ECO:0000259" key="5">
    <source>
        <dbReference type="Pfam" id="PF04253"/>
    </source>
</evidence>
<dbReference type="Gene3D" id="1.20.930.40">
    <property type="entry name" value="Transferrin receptor-like, dimerisation domain"/>
    <property type="match status" value="1"/>
</dbReference>
<dbReference type="Pfam" id="PF04253">
    <property type="entry name" value="TFR_dimer"/>
    <property type="match status" value="1"/>
</dbReference>
<feature type="domain" description="Transferrin receptor-like dimerisation" evidence="5">
    <location>
        <begin position="904"/>
        <end position="981"/>
    </location>
</feature>
<evidence type="ECO:0000256" key="1">
    <source>
        <dbReference type="ARBA" id="ARBA00005634"/>
    </source>
</evidence>
<dbReference type="PANTHER" id="PTHR10404">
    <property type="entry name" value="N-ACETYLATED-ALPHA-LINKED ACIDIC DIPEPTIDASE"/>
    <property type="match status" value="1"/>
</dbReference>
<gene>
    <name evidence="7" type="ORF">D9758_009125</name>
</gene>
<keyword evidence="8" id="KW-1185">Reference proteome</keyword>
<dbReference type="GO" id="GO:0004180">
    <property type="term" value="F:carboxypeptidase activity"/>
    <property type="evidence" value="ECO:0007669"/>
    <property type="project" value="TreeGrafter"/>
</dbReference>
<dbReference type="CDD" id="cd08022">
    <property type="entry name" value="M28_PSMA_like"/>
    <property type="match status" value="1"/>
</dbReference>
<proteinExistence type="inferred from homology"/>